<dbReference type="AlphaFoldDB" id="A0A166ZE35"/>
<dbReference type="Proteomes" id="UP000076643">
    <property type="component" value="Unassembled WGS sequence"/>
</dbReference>
<dbReference type="Pfam" id="PF13191">
    <property type="entry name" value="AAA_16"/>
    <property type="match status" value="1"/>
</dbReference>
<evidence type="ECO:0000313" key="3">
    <source>
        <dbReference type="Proteomes" id="UP000076643"/>
    </source>
</evidence>
<organism evidence="2 3">
    <name type="scientific">Pseudoalteromonas luteoviolacea DSM 6061</name>
    <dbReference type="NCBI Taxonomy" id="1365250"/>
    <lineage>
        <taxon>Bacteria</taxon>
        <taxon>Pseudomonadati</taxon>
        <taxon>Pseudomonadota</taxon>
        <taxon>Gammaproteobacteria</taxon>
        <taxon>Alteromonadales</taxon>
        <taxon>Pseudoalteromonadaceae</taxon>
        <taxon>Pseudoalteromonas</taxon>
    </lineage>
</organism>
<name>A0A166ZE35_9GAMM</name>
<proteinExistence type="predicted"/>
<dbReference type="PATRIC" id="fig|1365250.3.peg.576"/>
<dbReference type="SUPFAM" id="SSF52540">
    <property type="entry name" value="P-loop containing nucleoside triphosphate hydrolases"/>
    <property type="match status" value="1"/>
</dbReference>
<evidence type="ECO:0000259" key="1">
    <source>
        <dbReference type="Pfam" id="PF13191"/>
    </source>
</evidence>
<sequence length="828" mass="95345">MSAKNIVEILEIESLINKLFIDVCNYQFVALQGPSGSGKTNSILPELSRKLSQDGIRVVYISADEEQQVTQLYAFEHLLNIQKYEKKQTEKQRRGIGKLIDGLSPVKFMAGLLDIVPTESIEAELMLDEHLTEKEVSILTLLNNLCSVQKCVLVIDHFAWLDRTSLKLLKYIFSLNKHKHLQLLDELVVLAILTDEHLALSLEKDISQLINQSILHKTNLPSTDKINKILKYYNPEASLSAKDTNIVYQFSKGHLEVLKIIASLLKNSDNINHLFKAGSECLLEKIYLLSINKSARDISVNLLRKLGEISFLGDKFSKKQISCLLGHEGEQLTDYELQVASDLGIIEKYDTTHYLFTHEFHKNSLSSFVEKNNQEIHRKVSDCLKRLLPSCYRLRAYHLQKAGEHEKAAVMLVHGAIQLLSNKQSPLSHLNEFEAELLKNESKLCLIAIFTKAYEYFHTNRFREVILELEGLGIDVAYTLMAERDYLIALAYIEMHNKESFQLANKLVSRWSTLDTNHELELWSKLTLLRIQSLVLNGEISRAKIEESNLSQKLKRLQPIDSRLIEYLHIQNRKATSLKISEIAERNIKVALDYFFASSPPRYRENIFEAYKTLVNYTAVLINLGNFKEASKYCNQAFKYIKDNSQFKFQRNDILANNYVISSFKSGKLSIKDACDSQKKVTLSKHCNNDNHIQRSNYIGFLIIQGSTDKAWLEINSLKTEIHEKRIDESYITYNLFNNIMILNLITNKMTGFEAYYNKTISIVKGSQWPAETVILKRLNHIYSKRQQLIGKDYYQIESEVSQIDKSSMWLFYGNPVTLCELQFWASS</sequence>
<dbReference type="EMBL" id="AUYB01000065">
    <property type="protein sequence ID" value="KZN44217.1"/>
    <property type="molecule type" value="Genomic_DNA"/>
</dbReference>
<dbReference type="InterPro" id="IPR041664">
    <property type="entry name" value="AAA_16"/>
</dbReference>
<comment type="caution">
    <text evidence="2">The sequence shown here is derived from an EMBL/GenBank/DDBJ whole genome shotgun (WGS) entry which is preliminary data.</text>
</comment>
<reference evidence="2 3" key="1">
    <citation type="submission" date="2013-07" db="EMBL/GenBank/DDBJ databases">
        <title>Comparative Genomic and Metabolomic Analysis of Twelve Strains of Pseudoalteromonas luteoviolacea.</title>
        <authorList>
            <person name="Vynne N.G."/>
            <person name="Mansson M."/>
            <person name="Gram L."/>
        </authorList>
    </citation>
    <scope>NUCLEOTIDE SEQUENCE [LARGE SCALE GENOMIC DNA]</scope>
    <source>
        <strain evidence="2 3">DSM 6061</strain>
    </source>
</reference>
<gene>
    <name evidence="2" type="ORF">N475_25985</name>
</gene>
<feature type="domain" description="Orc1-like AAA ATPase" evidence="1">
    <location>
        <begin position="17"/>
        <end position="181"/>
    </location>
</feature>
<keyword evidence="3" id="KW-1185">Reference proteome</keyword>
<dbReference type="InterPro" id="IPR027417">
    <property type="entry name" value="P-loop_NTPase"/>
</dbReference>
<dbReference type="RefSeq" id="WP_063364649.1">
    <property type="nucleotide sequence ID" value="NZ_AQHB01000012.1"/>
</dbReference>
<protein>
    <recommendedName>
        <fullName evidence="1">Orc1-like AAA ATPase domain-containing protein</fullName>
    </recommendedName>
</protein>
<dbReference type="Gene3D" id="3.40.50.300">
    <property type="entry name" value="P-loop containing nucleotide triphosphate hydrolases"/>
    <property type="match status" value="1"/>
</dbReference>
<evidence type="ECO:0000313" key="2">
    <source>
        <dbReference type="EMBL" id="KZN44217.1"/>
    </source>
</evidence>
<accession>A0A166ZE35</accession>